<dbReference type="SUPFAM" id="SSF50952">
    <property type="entry name" value="Soluble quinoprotein glucose dehydrogenase"/>
    <property type="match status" value="1"/>
</dbReference>
<dbReference type="EMBL" id="BAAAYL010000001">
    <property type="protein sequence ID" value="GAA3377343.1"/>
    <property type="molecule type" value="Genomic_DNA"/>
</dbReference>
<name>A0ABP6SHX6_9ACTN</name>
<organism evidence="2 3">
    <name type="scientific">Streptomyces sannanensis</name>
    <dbReference type="NCBI Taxonomy" id="285536"/>
    <lineage>
        <taxon>Bacteria</taxon>
        <taxon>Bacillati</taxon>
        <taxon>Actinomycetota</taxon>
        <taxon>Actinomycetes</taxon>
        <taxon>Kitasatosporales</taxon>
        <taxon>Streptomycetaceae</taxon>
        <taxon>Streptomyces</taxon>
    </lineage>
</organism>
<evidence type="ECO:0000313" key="2">
    <source>
        <dbReference type="EMBL" id="GAA3377343.1"/>
    </source>
</evidence>
<gene>
    <name evidence="2" type="ORF">GCM10020367_52660</name>
</gene>
<comment type="caution">
    <text evidence="2">The sequence shown here is derived from an EMBL/GenBank/DDBJ whole genome shotgun (WGS) entry which is preliminary data.</text>
</comment>
<dbReference type="Proteomes" id="UP001499990">
    <property type="component" value="Unassembled WGS sequence"/>
</dbReference>
<dbReference type="Gene3D" id="2.120.10.30">
    <property type="entry name" value="TolB, C-terminal domain"/>
    <property type="match status" value="1"/>
</dbReference>
<feature type="domain" description="Glucose/Sorbosone dehydrogenase" evidence="1">
    <location>
        <begin position="38"/>
        <end position="331"/>
    </location>
</feature>
<proteinExistence type="predicted"/>
<dbReference type="InterPro" id="IPR011041">
    <property type="entry name" value="Quinoprot_gluc/sorb_DH_b-prop"/>
</dbReference>
<reference evidence="3" key="1">
    <citation type="journal article" date="2019" name="Int. J. Syst. Evol. Microbiol.">
        <title>The Global Catalogue of Microorganisms (GCM) 10K type strain sequencing project: providing services to taxonomists for standard genome sequencing and annotation.</title>
        <authorList>
            <consortium name="The Broad Institute Genomics Platform"/>
            <consortium name="The Broad Institute Genome Sequencing Center for Infectious Disease"/>
            <person name="Wu L."/>
            <person name="Ma J."/>
        </authorList>
    </citation>
    <scope>NUCLEOTIDE SEQUENCE [LARGE SCALE GENOMIC DNA]</scope>
    <source>
        <strain evidence="3">JCM 9651</strain>
    </source>
</reference>
<evidence type="ECO:0000259" key="1">
    <source>
        <dbReference type="Pfam" id="PF07995"/>
    </source>
</evidence>
<dbReference type="Pfam" id="PF07995">
    <property type="entry name" value="GSDH"/>
    <property type="match status" value="1"/>
</dbReference>
<sequence>MVAGLLVSFVGPGSAASASPAAHAVTEPGAVKTVTSGLTTPWGMAMLPDGSALIAERETFRLFKISPTGEKSFVGSVPRTMTTRVEDGVLGIAASNNWEHDHYIFVLHTAPDGNNRIARMTFDGSRLGDYRLLLTGIKWGEIHNGGRLRVGPDGYLYASTGEANKSSLAQNKNSLNGKILRMTFDGRPAPGNPFKNYVFSYGHRNPEGLAFDAQGRLWASEISSDKNDELNLIEAGKNYGWPTCVGPCDVAGMTNPKAYWRPSEASPSGLTYADGSLYMAAMRGRRLWRIPVSGTTLGTPVAYYTDKYGRLRTVEKVPGRNALWLSTTNTDRNGGKSFGEDKVLEVELTAPAASRDSGR</sequence>
<accession>A0ABP6SHX6</accession>
<protein>
    <submittedName>
        <fullName evidence="2">PQQ-dependent sugar dehydrogenase</fullName>
    </submittedName>
</protein>
<dbReference type="InterPro" id="IPR012938">
    <property type="entry name" value="Glc/Sorbosone_DH"/>
</dbReference>
<evidence type="ECO:0000313" key="3">
    <source>
        <dbReference type="Proteomes" id="UP001499990"/>
    </source>
</evidence>
<dbReference type="PANTHER" id="PTHR19328:SF13">
    <property type="entry name" value="HIPL1 PROTEIN"/>
    <property type="match status" value="1"/>
</dbReference>
<dbReference type="InterPro" id="IPR011042">
    <property type="entry name" value="6-blade_b-propeller_TolB-like"/>
</dbReference>
<keyword evidence="3" id="KW-1185">Reference proteome</keyword>
<dbReference type="PANTHER" id="PTHR19328">
    <property type="entry name" value="HEDGEHOG-INTERACTING PROTEIN"/>
    <property type="match status" value="1"/>
</dbReference>